<dbReference type="SUPFAM" id="SSF50969">
    <property type="entry name" value="YVTN repeat-like/Quinoprotein amine dehydrogenase"/>
    <property type="match status" value="1"/>
</dbReference>
<protein>
    <recommendedName>
        <fullName evidence="5">Peptidase C14 caspase domain-containing protein</fullName>
    </recommendedName>
</protein>
<dbReference type="InterPro" id="IPR011047">
    <property type="entry name" value="Quinoprotein_ADH-like_sf"/>
</dbReference>
<dbReference type="Gene3D" id="3.40.50.1460">
    <property type="match status" value="1"/>
</dbReference>
<dbReference type="InterPro" id="IPR015943">
    <property type="entry name" value="WD40/YVTN_repeat-like_dom_sf"/>
</dbReference>
<dbReference type="GO" id="GO:0006508">
    <property type="term" value="P:proteolysis"/>
    <property type="evidence" value="ECO:0007669"/>
    <property type="project" value="InterPro"/>
</dbReference>
<dbReference type="Pfam" id="PF00400">
    <property type="entry name" value="WD40"/>
    <property type="match status" value="1"/>
</dbReference>
<dbReference type="AlphaFoldDB" id="A0A4P7D4D2"/>
<feature type="compositionally biased region" description="Low complexity" evidence="4">
    <location>
        <begin position="687"/>
        <end position="697"/>
    </location>
</feature>
<dbReference type="RefSeq" id="WP_134759227.1">
    <property type="nucleotide sequence ID" value="NZ_CP038151.1"/>
</dbReference>
<dbReference type="SMART" id="SM00320">
    <property type="entry name" value="WD40"/>
    <property type="match status" value="4"/>
</dbReference>
<dbReference type="GO" id="GO:0004197">
    <property type="term" value="F:cysteine-type endopeptidase activity"/>
    <property type="evidence" value="ECO:0007669"/>
    <property type="project" value="InterPro"/>
</dbReference>
<evidence type="ECO:0000256" key="1">
    <source>
        <dbReference type="ARBA" id="ARBA00022574"/>
    </source>
</evidence>
<dbReference type="PANTHER" id="PTHR44019">
    <property type="entry name" value="WD REPEAT-CONTAINING PROTEIN 55"/>
    <property type="match status" value="1"/>
</dbReference>
<keyword evidence="1 3" id="KW-0853">WD repeat</keyword>
<dbReference type="InterPro" id="IPR001680">
    <property type="entry name" value="WD40_rpt"/>
</dbReference>
<evidence type="ECO:0000256" key="3">
    <source>
        <dbReference type="PROSITE-ProRule" id="PRU00221"/>
    </source>
</evidence>
<evidence type="ECO:0000256" key="2">
    <source>
        <dbReference type="ARBA" id="ARBA00022737"/>
    </source>
</evidence>
<dbReference type="InterPro" id="IPR029030">
    <property type="entry name" value="Caspase-like_dom_sf"/>
</dbReference>
<feature type="domain" description="Peptidase C14 caspase" evidence="5">
    <location>
        <begin position="987"/>
        <end position="1208"/>
    </location>
</feature>
<dbReference type="InterPro" id="IPR011044">
    <property type="entry name" value="Quino_amine_DH_bsu"/>
</dbReference>
<dbReference type="Pfam" id="PF00656">
    <property type="entry name" value="Peptidase_C14"/>
    <property type="match status" value="1"/>
</dbReference>
<evidence type="ECO:0000313" key="7">
    <source>
        <dbReference type="Proteomes" id="UP000295727"/>
    </source>
</evidence>
<dbReference type="PROSITE" id="PS50082">
    <property type="entry name" value="WD_REPEATS_2"/>
    <property type="match status" value="1"/>
</dbReference>
<evidence type="ECO:0000256" key="4">
    <source>
        <dbReference type="SAM" id="MobiDB-lite"/>
    </source>
</evidence>
<dbReference type="KEGG" id="ppai:E1956_41725"/>
<proteinExistence type="predicted"/>
<dbReference type="OrthoDB" id="135039at2"/>
<dbReference type="Gene3D" id="2.130.10.10">
    <property type="entry name" value="YVTN repeat-like/Quinoprotein amine dehydrogenase"/>
    <property type="match status" value="4"/>
</dbReference>
<name>A0A4P7D4D2_9BURK</name>
<dbReference type="Proteomes" id="UP000295727">
    <property type="component" value="Chromosome 4"/>
</dbReference>
<dbReference type="InterPro" id="IPR011600">
    <property type="entry name" value="Pept_C14_caspase"/>
</dbReference>
<accession>A0A4P7D4D2</accession>
<evidence type="ECO:0000313" key="6">
    <source>
        <dbReference type="EMBL" id="QBR03631.1"/>
    </source>
</evidence>
<gene>
    <name evidence="6" type="ORF">E1956_41725</name>
</gene>
<evidence type="ECO:0000259" key="5">
    <source>
        <dbReference type="Pfam" id="PF00656"/>
    </source>
</evidence>
<feature type="region of interest" description="Disordered" evidence="4">
    <location>
        <begin position="661"/>
        <end position="697"/>
    </location>
</feature>
<feature type="repeat" description="WD" evidence="3">
    <location>
        <begin position="73"/>
        <end position="110"/>
    </location>
</feature>
<dbReference type="SUPFAM" id="SSF50998">
    <property type="entry name" value="Quinoprotein alcohol dehydrogenase-like"/>
    <property type="match status" value="1"/>
</dbReference>
<dbReference type="PANTHER" id="PTHR44019:SF8">
    <property type="entry name" value="POC1 CENTRIOLAR PROTEIN HOMOLOG"/>
    <property type="match status" value="1"/>
</dbReference>
<dbReference type="EMBL" id="CP038151">
    <property type="protein sequence ID" value="QBR03631.1"/>
    <property type="molecule type" value="Genomic_DNA"/>
</dbReference>
<keyword evidence="7" id="KW-1185">Reference proteome</keyword>
<keyword evidence="2" id="KW-0677">Repeat</keyword>
<organism evidence="6 7">
    <name type="scientific">Paraburkholderia pallida</name>
    <dbReference type="NCBI Taxonomy" id="2547399"/>
    <lineage>
        <taxon>Bacteria</taxon>
        <taxon>Pseudomonadati</taxon>
        <taxon>Pseudomonadota</taxon>
        <taxon>Betaproteobacteria</taxon>
        <taxon>Burkholderiales</taxon>
        <taxon>Burkholderiaceae</taxon>
        <taxon>Paraburkholderia</taxon>
    </lineage>
</organism>
<dbReference type="SUPFAM" id="SSF52129">
    <property type="entry name" value="Caspase-like"/>
    <property type="match status" value="1"/>
</dbReference>
<reference evidence="6 7" key="1">
    <citation type="submission" date="2019-03" db="EMBL/GenBank/DDBJ databases">
        <title>Paraburkholderia sp. 7MH5, isolated from subtropical forest soil.</title>
        <authorList>
            <person name="Gao Z.-H."/>
            <person name="Qiu L.-H."/>
        </authorList>
    </citation>
    <scope>NUCLEOTIDE SEQUENCE [LARGE SCALE GENOMIC DNA]</scope>
    <source>
        <strain evidence="6 7">7MH5</strain>
    </source>
</reference>
<sequence>MKNIMRQLHQSYAFTRNALQKRCRDWLDTIALCVARAATLSVLLIAYSANANEVTPPSVQLQLGVSSAGIHGSDSIVGMAFSPDGNLLAVAGTGGQLVIWDVISGYIQRSYILTDKLPNNVSFSSDGKTIVVTGNDLTAIDVDSGKQRFHISEIYSILSAAHPATNRIAAYRENGNGYRIDIFDMKDGQLIKSIPTSIMVPGVLVFSRDGTKLFTASAGDEGLALGREPRKGAPQGQVQIYDIASAKLARTLNNCADWSNGISLTPDGSYLAALGYRRQSGDAVNVKRDNCIAFWRLSDFKKTKEVQLPTSVLGIESIAFGLHSKKLGASIYRADFTGHLTWVDPDSGAVEETTGGAVGWEVAQAPTSSVWASAGYGSSVDLWSEDEPVLMRHLESHAPSLISAFFSDSGKSLVFVDSHGTEALNLAYGRSQWIEPYHMMSVTHDASGNVFAGHWKGSTNPNNQFDLSDGAIVTSASHPQAHDIIKFSATAVALDPALDPTGRWLTYMTVNQNVRDLHVVDTMSKRETFSIPNLAIGTNLTFSKDGSLIACGTSTDIQVWNMSSGRVVLQLPDNSAMRKLVFEQDGTLVGTMTTGGSQYAAQWDKNGKLLQRVDSEQFQSLNVLAPTGNLLVNSLNDAYLKTGKWDGQAVPLEQIARDKEGNLYRRGPDSSSWIPFDGNSGASKSGPTTNSSPSAASANPADIVPLLSSFSGQTNTVAGIAKDRFVLVSTDGVLYLWSTQTDKFLAAMAGDGSTALSWDTSPDGRLLVVSYGSGVARLWSVDSGRLLTTIARFGDRQWVMYSPDGDYLSTPGAASMIAFRLGRRSLPFDQFDLEYNRPDKLLSSVGLADPEWEKVVAQATADRRATEQSDLLATPELSGAPQLHVANQQLLEQKGQVGRVVLDVAAEPGEAPLAAILITDNGVLVAKVQIPKVAEKSQWHGHVDVPLVAGQNRLSLTAVDEKSSGSIQQVINVYDAEQSARPALWLLAVGVSHYTDTALQALSFSVDDATAIASAFSARATSFSSIHIKQIPEEMANRDGILSAAKFFKGSAPDDVAIVFLSGHGLVDSKYRYYFGTRDVDHLNPAQNGLSFSDIDRILDEIPARKRLILLDTCHAGEPILNAATLQSDVPSNAKPNSKGAADQRLSLFDRNVLEFVQDTFVDLRRASGTEVIAASSAYDVAIESQRLAHGAFTAAILKTIANHDPQHGSSLSVTTLRSSILDLVPVITNGSQHAVAREVPPESDFEVLPPISR</sequence>
<dbReference type="InterPro" id="IPR050505">
    <property type="entry name" value="WDR55/POC1"/>
</dbReference>